<dbReference type="STRING" id="476652.DEAC_c21130"/>
<evidence type="ECO:0000313" key="3">
    <source>
        <dbReference type="EMBL" id="KLU66074.1"/>
    </source>
</evidence>
<sequence>MNNSRVLRINGRRYKLNLKRFLLTALIFFTILGTIAATLIQRINNYDPVTPINLSKETARQFIQLLDSTKQYYVSSNASDNTPPIYALGNNGIIKKILVNARKVSKTNQIYVFRTPYQNGRYSITLPPESLSNGPQVNDSALTMAYPFMFYVSSFSGQPQSINAYNLQNNKKNIFAFSNVVKNASILPVNKNQVKVRLVENAGKTANVFLTINKNTVSSSSPNDLQYIAPPSDNTSPFIRLVEGVKQIMGNSTVAFLENTWYQTKDNFTSLFYSVKNRKQQSNPTRAEGTAAAIPQKPALPISKTPPQTLPVPDNSPPLVKSIVYPDPSRSYIKASLVKINPKLVDFHLTAGTEDPVSVTGIHGTGMIPWSEQLQNNLIADFNAGFQARDGVYGFMVDNQLYQLPKIGLATFCIYKDGKIDIGSWGKEISSTTNMISLRQNLPMLIDNGKLNPLISDQAKWGATVNNAVRVWRSGIGIDGQGQIIYAAGNNLTAETLAHALLSAGSIRAMELDINSYWVTFNFLHHISGSSNGSLVGTKLDPSMTRSPYRYLSPDTRDFFYLTLKTPAHPS</sequence>
<feature type="transmembrane region" description="Helical" evidence="1">
    <location>
        <begin position="21"/>
        <end position="40"/>
    </location>
</feature>
<organism evidence="3 4">
    <name type="scientific">Desulfosporosinus acididurans</name>
    <dbReference type="NCBI Taxonomy" id="476652"/>
    <lineage>
        <taxon>Bacteria</taxon>
        <taxon>Bacillati</taxon>
        <taxon>Bacillota</taxon>
        <taxon>Clostridia</taxon>
        <taxon>Eubacteriales</taxon>
        <taxon>Desulfitobacteriaceae</taxon>
        <taxon>Desulfosporosinus</taxon>
    </lineage>
</organism>
<dbReference type="AlphaFoldDB" id="A0A0J1FRH2"/>
<dbReference type="PATRIC" id="fig|476652.3.peg.2187"/>
<evidence type="ECO:0000256" key="1">
    <source>
        <dbReference type="SAM" id="Phobius"/>
    </source>
</evidence>
<comment type="caution">
    <text evidence="3">The sequence shown here is derived from an EMBL/GenBank/DDBJ whole genome shotgun (WGS) entry which is preliminary data.</text>
</comment>
<dbReference type="Proteomes" id="UP000036356">
    <property type="component" value="Unassembled WGS sequence"/>
</dbReference>
<proteinExistence type="predicted"/>
<dbReference type="InterPro" id="IPR018711">
    <property type="entry name" value="NAGPA"/>
</dbReference>
<feature type="domain" description="Phosphodiester glycosidase" evidence="2">
    <location>
        <begin position="376"/>
        <end position="513"/>
    </location>
</feature>
<dbReference type="EMBL" id="LDZY01000006">
    <property type="protein sequence ID" value="KLU66074.1"/>
    <property type="molecule type" value="Genomic_DNA"/>
</dbReference>
<reference evidence="3 4" key="1">
    <citation type="submission" date="2015-06" db="EMBL/GenBank/DDBJ databases">
        <title>Draft genome of the moderately acidophilic sulfate reducer Candidatus Desulfosporosinus acididurans strain M1.</title>
        <authorList>
            <person name="Poehlein A."/>
            <person name="Petzsch P."/>
            <person name="Johnson B.D."/>
            <person name="Schloemann M."/>
            <person name="Daniel R."/>
            <person name="Muehling M."/>
        </authorList>
    </citation>
    <scope>NUCLEOTIDE SEQUENCE [LARGE SCALE GENOMIC DNA]</scope>
    <source>
        <strain evidence="3 4">M1</strain>
    </source>
</reference>
<gene>
    <name evidence="3" type="ORF">DEAC_c21130</name>
</gene>
<name>A0A0J1FRH2_9FIRM</name>
<evidence type="ECO:0000313" key="4">
    <source>
        <dbReference type="Proteomes" id="UP000036356"/>
    </source>
</evidence>
<protein>
    <recommendedName>
        <fullName evidence="2">Phosphodiester glycosidase domain-containing protein</fullName>
    </recommendedName>
</protein>
<keyword evidence="1" id="KW-0472">Membrane</keyword>
<evidence type="ECO:0000259" key="2">
    <source>
        <dbReference type="Pfam" id="PF09992"/>
    </source>
</evidence>
<dbReference type="Pfam" id="PF09992">
    <property type="entry name" value="NAGPA"/>
    <property type="match status" value="1"/>
</dbReference>
<accession>A0A0J1FRH2</accession>
<keyword evidence="1" id="KW-1133">Transmembrane helix</keyword>
<dbReference type="RefSeq" id="WP_047809961.1">
    <property type="nucleotide sequence ID" value="NZ_LDZY01000006.1"/>
</dbReference>
<keyword evidence="1" id="KW-0812">Transmembrane</keyword>
<keyword evidence="4" id="KW-1185">Reference proteome</keyword>